<dbReference type="InterPro" id="IPR004942">
    <property type="entry name" value="Roadblock/LAMTOR2_dom"/>
</dbReference>
<dbReference type="Gene3D" id="3.30.450.30">
    <property type="entry name" value="Dynein light chain 2a, cytoplasmic"/>
    <property type="match status" value="1"/>
</dbReference>
<dbReference type="RefSeq" id="WP_379581772.1">
    <property type="nucleotide sequence ID" value="NZ_JBHUFV010000083.1"/>
</dbReference>
<dbReference type="InterPro" id="IPR053141">
    <property type="entry name" value="Mycobact_SerProt_Inhib_Rv3364c"/>
</dbReference>
<keyword evidence="3" id="KW-1185">Reference proteome</keyword>
<feature type="domain" description="Roadblock/LAMTOR2" evidence="1">
    <location>
        <begin position="7"/>
        <end position="97"/>
    </location>
</feature>
<evidence type="ECO:0000313" key="2">
    <source>
        <dbReference type="EMBL" id="MFD1939467.1"/>
    </source>
</evidence>
<dbReference type="PANTHER" id="PTHR36222">
    <property type="entry name" value="SERINE PROTEASE INHIBITOR RV3364C"/>
    <property type="match status" value="1"/>
</dbReference>
<organism evidence="2 3">
    <name type="scientific">Nonomuraea mangrovi</name>
    <dbReference type="NCBI Taxonomy" id="2316207"/>
    <lineage>
        <taxon>Bacteria</taxon>
        <taxon>Bacillati</taxon>
        <taxon>Actinomycetota</taxon>
        <taxon>Actinomycetes</taxon>
        <taxon>Streptosporangiales</taxon>
        <taxon>Streptosporangiaceae</taxon>
        <taxon>Nonomuraea</taxon>
    </lineage>
</organism>
<evidence type="ECO:0000259" key="1">
    <source>
        <dbReference type="SMART" id="SM00960"/>
    </source>
</evidence>
<gene>
    <name evidence="2" type="ORF">ACFSKW_49200</name>
</gene>
<protein>
    <submittedName>
        <fullName evidence="2">Roadblock/LC7 domain-containing protein</fullName>
    </submittedName>
</protein>
<dbReference type="Pfam" id="PF03259">
    <property type="entry name" value="Robl_LC7"/>
    <property type="match status" value="1"/>
</dbReference>
<dbReference type="Proteomes" id="UP001597368">
    <property type="component" value="Unassembled WGS sequence"/>
</dbReference>
<proteinExistence type="predicted"/>
<accession>A0ABW4TBR8</accession>
<dbReference type="SUPFAM" id="SSF103196">
    <property type="entry name" value="Roadblock/LC7 domain"/>
    <property type="match status" value="1"/>
</dbReference>
<evidence type="ECO:0000313" key="3">
    <source>
        <dbReference type="Proteomes" id="UP001597368"/>
    </source>
</evidence>
<dbReference type="SMART" id="SM00960">
    <property type="entry name" value="Robl_LC7"/>
    <property type="match status" value="1"/>
</dbReference>
<dbReference type="PANTHER" id="PTHR36222:SF1">
    <property type="entry name" value="SERINE PROTEASE INHIBITOR RV3364C"/>
    <property type="match status" value="1"/>
</dbReference>
<reference evidence="3" key="1">
    <citation type="journal article" date="2019" name="Int. J. Syst. Evol. Microbiol.">
        <title>The Global Catalogue of Microorganisms (GCM) 10K type strain sequencing project: providing services to taxonomists for standard genome sequencing and annotation.</title>
        <authorList>
            <consortium name="The Broad Institute Genomics Platform"/>
            <consortium name="The Broad Institute Genome Sequencing Center for Infectious Disease"/>
            <person name="Wu L."/>
            <person name="Ma J."/>
        </authorList>
    </citation>
    <scope>NUCLEOTIDE SEQUENCE [LARGE SCALE GENOMIC DNA]</scope>
    <source>
        <strain evidence="3">ICMP 6774ER</strain>
    </source>
</reference>
<sequence length="141" mass="14751">MTTAQLNWLLNDMITRVSDISHAIVLSSDGLVLAASDGLDPEDATRLSAVAASLQSLAKAATDYADGGQVKQTLVEWQELILRVTVAGHGARLAALTTHGADLGLVAYEMEMLIAKVGHHLSTNDRLTSANGTDLGEGEVA</sequence>
<comment type="caution">
    <text evidence="2">The sequence shown here is derived from an EMBL/GenBank/DDBJ whole genome shotgun (WGS) entry which is preliminary data.</text>
</comment>
<dbReference type="EMBL" id="JBHUFV010000083">
    <property type="protein sequence ID" value="MFD1939467.1"/>
    <property type="molecule type" value="Genomic_DNA"/>
</dbReference>
<name>A0ABW4TBR8_9ACTN</name>